<feature type="domain" description="NB-ARC" evidence="5">
    <location>
        <begin position="238"/>
        <end position="403"/>
    </location>
</feature>
<evidence type="ECO:0000259" key="5">
    <source>
        <dbReference type="Pfam" id="PF00931"/>
    </source>
</evidence>
<name>Q5VQJ0_ORYSJ</name>
<feature type="domain" description="Disease resistance protein winged helix" evidence="7">
    <location>
        <begin position="487"/>
        <end position="551"/>
    </location>
</feature>
<dbReference type="SUPFAM" id="SSF52058">
    <property type="entry name" value="L domain-like"/>
    <property type="match status" value="1"/>
</dbReference>
<dbReference type="GO" id="GO:0009626">
    <property type="term" value="P:plant-type hypersensitive response"/>
    <property type="evidence" value="ECO:0007669"/>
    <property type="project" value="UniProtKB-ARBA"/>
</dbReference>
<reference evidence="8" key="1">
    <citation type="journal article" date="2002" name="Nature">
        <title>The genome sequence and structure of rice chromosome 1.</title>
        <authorList>
            <person name="Sasaki T."/>
            <person name="Matsumoto T."/>
            <person name="Yamamoto K."/>
            <person name="Sakata K."/>
            <person name="Baba T."/>
            <person name="Katayose Y."/>
            <person name="Wu J."/>
            <person name="Niimura Y."/>
            <person name="Cheng Z."/>
            <person name="Nagamura Y."/>
            <person name="Antonio B.A."/>
            <person name="Kanamori H."/>
            <person name="Hosokawa S."/>
            <person name="Masukawa M."/>
            <person name="Arikawa K."/>
            <person name="Chiden Y."/>
            <person name="Hayashi M."/>
            <person name="Okamoto M."/>
            <person name="Ando T."/>
            <person name="Aoki H."/>
            <person name="Arita K."/>
            <person name="Hamada M."/>
            <person name="Harada C."/>
            <person name="Hijishita S."/>
            <person name="Honda M."/>
            <person name="Ichikawa Y."/>
            <person name="Idonuma A."/>
            <person name="Iijima M."/>
            <person name="Ikeda M."/>
            <person name="Ikeno M."/>
            <person name="Itoh S."/>
            <person name="Itoh T."/>
            <person name="Itoh Y."/>
            <person name="Itoh Y."/>
            <person name="Iwabuchi A."/>
            <person name="Kamiya K."/>
            <person name="Karasawa W."/>
            <person name="Katagiri S."/>
            <person name="Kikuta A."/>
            <person name="Kobayashi N."/>
            <person name="Kono I."/>
            <person name="Machita K."/>
            <person name="Maehara T."/>
            <person name="Mizuno H."/>
            <person name="Mizubayashi T."/>
            <person name="Mukai Y."/>
            <person name="Nagasaki H."/>
            <person name="Nakashima M."/>
            <person name="Nakama Y."/>
            <person name="Nakamichi Y."/>
            <person name="Nakamura M."/>
            <person name="Namiki N."/>
            <person name="Negishi M."/>
            <person name="Ohta I."/>
            <person name="Ono N."/>
            <person name="Saji S."/>
            <person name="Sakai K."/>
            <person name="Shibata M."/>
            <person name="Shimokawa T."/>
            <person name="Shomura A."/>
            <person name="Song J."/>
            <person name="Takazaki Y."/>
            <person name="Terasawa K."/>
            <person name="Tsuji K."/>
            <person name="Waki K."/>
            <person name="Yamagata H."/>
            <person name="Yamane H."/>
            <person name="Yoshiki S."/>
            <person name="Yoshihara R."/>
            <person name="Yukawa K."/>
            <person name="Zhong H."/>
            <person name="Iwama H."/>
            <person name="Endo T."/>
            <person name="Ito H."/>
            <person name="Hahn J.H."/>
            <person name="Kim H.I."/>
            <person name="Eun M.Y."/>
            <person name="Yano M."/>
            <person name="Jiang J."/>
            <person name="Gojobori T."/>
        </authorList>
    </citation>
    <scope>NUCLEOTIDE SEQUENCE [LARGE SCALE GENOMIC DNA]</scope>
</reference>
<gene>
    <name evidence="8" type="primary">P0691E06.18</name>
</gene>
<dbReference type="PRINTS" id="PR00364">
    <property type="entry name" value="DISEASERSIST"/>
</dbReference>
<keyword evidence="3" id="KW-0611">Plant defense</keyword>
<accession>Q5VQJ0</accession>
<dbReference type="EMBL" id="AP003293">
    <property type="protein sequence ID" value="BAD68273.1"/>
    <property type="molecule type" value="Genomic_DNA"/>
</dbReference>
<dbReference type="Pfam" id="PF00931">
    <property type="entry name" value="NB-ARC"/>
    <property type="match status" value="1"/>
</dbReference>
<dbReference type="GO" id="GO:0043531">
    <property type="term" value="F:ADP binding"/>
    <property type="evidence" value="ECO:0007669"/>
    <property type="project" value="InterPro"/>
</dbReference>
<dbReference type="Gene3D" id="3.40.50.300">
    <property type="entry name" value="P-loop containing nucleotide triphosphate hydrolases"/>
    <property type="match status" value="1"/>
</dbReference>
<dbReference type="PANTHER" id="PTHR33463">
    <property type="entry name" value="NB-ARC DOMAIN-CONTAINING PROTEIN-RELATED"/>
    <property type="match status" value="1"/>
</dbReference>
<evidence type="ECO:0000259" key="7">
    <source>
        <dbReference type="Pfam" id="PF23559"/>
    </source>
</evidence>
<feature type="region of interest" description="Disordered" evidence="4">
    <location>
        <begin position="167"/>
        <end position="204"/>
    </location>
</feature>
<dbReference type="SUPFAM" id="SSF52540">
    <property type="entry name" value="P-loop containing nucleoside triphosphate hydrolases"/>
    <property type="match status" value="1"/>
</dbReference>
<protein>
    <submittedName>
        <fullName evidence="8">Disease resistance protein RPS2</fullName>
    </submittedName>
</protein>
<feature type="domain" description="Disease resistance protein At4g27190-like leucine-rich repeats" evidence="6">
    <location>
        <begin position="1046"/>
        <end position="1124"/>
    </location>
</feature>
<dbReference type="GO" id="GO:0042742">
    <property type="term" value="P:defense response to bacterium"/>
    <property type="evidence" value="ECO:0007669"/>
    <property type="project" value="UniProtKB-ARBA"/>
</dbReference>
<dbReference type="InterPro" id="IPR057135">
    <property type="entry name" value="At4g27190-like_LRR"/>
</dbReference>
<dbReference type="Proteomes" id="UP000817658">
    <property type="component" value="Chromosome 1"/>
</dbReference>
<dbReference type="InterPro" id="IPR058922">
    <property type="entry name" value="WHD_DRP"/>
</dbReference>
<dbReference type="FunFam" id="1.10.10.10:FF:000322">
    <property type="entry name" value="Probable disease resistance protein At1g63360"/>
    <property type="match status" value="1"/>
</dbReference>
<feature type="compositionally biased region" description="Polar residues" evidence="4">
    <location>
        <begin position="90"/>
        <end position="101"/>
    </location>
</feature>
<evidence type="ECO:0000256" key="4">
    <source>
        <dbReference type="SAM" id="MobiDB-lite"/>
    </source>
</evidence>
<evidence type="ECO:0000256" key="1">
    <source>
        <dbReference type="ARBA" id="ARBA00008894"/>
    </source>
</evidence>
<dbReference type="InterPro" id="IPR002182">
    <property type="entry name" value="NB-ARC"/>
</dbReference>
<dbReference type="InterPro" id="IPR027417">
    <property type="entry name" value="P-loop_NTPase"/>
</dbReference>
<dbReference type="AlphaFoldDB" id="Q5VQJ0"/>
<keyword evidence="2" id="KW-0677">Repeat</keyword>
<comment type="similarity">
    <text evidence="1">Belongs to the disease resistance NB-LRR family.</text>
</comment>
<proteinExistence type="inferred from homology"/>
<feature type="compositionally biased region" description="Pro residues" evidence="4">
    <location>
        <begin position="181"/>
        <end position="196"/>
    </location>
</feature>
<evidence type="ECO:0000259" key="6">
    <source>
        <dbReference type="Pfam" id="PF23247"/>
    </source>
</evidence>
<evidence type="ECO:0000256" key="2">
    <source>
        <dbReference type="ARBA" id="ARBA00022737"/>
    </source>
</evidence>
<dbReference type="Gene3D" id="3.80.10.10">
    <property type="entry name" value="Ribonuclease Inhibitor"/>
    <property type="match status" value="2"/>
</dbReference>
<feature type="region of interest" description="Disordered" evidence="4">
    <location>
        <begin position="1"/>
        <end position="130"/>
    </location>
</feature>
<dbReference type="Pfam" id="PF23247">
    <property type="entry name" value="LRR_RPS2"/>
    <property type="match status" value="1"/>
</dbReference>
<dbReference type="PANTHER" id="PTHR33463:SF204">
    <property type="entry name" value="NB-ARC DOMAIN-CONTAINING PROTEIN"/>
    <property type="match status" value="1"/>
</dbReference>
<dbReference type="InterPro" id="IPR050905">
    <property type="entry name" value="Plant_NBS-LRR"/>
</dbReference>
<dbReference type="InterPro" id="IPR036388">
    <property type="entry name" value="WH-like_DNA-bd_sf"/>
</dbReference>
<sequence length="1178" mass="131599">MSMMTHHHVAANESSRSFIGHAPPSPSATRLEGGREAHAEPKEEKAQQRPKENATPAIVVVAGPKARPSPKAFLPSHPRRRTGPSRPHHTASTYAPCSPATSHCAVHFTSRPPPPPPDSPRRPLCHRPHRPLGDGFPVVAHAYADHTASAASRRAGLAGRRVMQPSSLSSATCHGSTPLFRPVPPPGRVTASPPPSRAVASSELPARRELHRHPLPPKQPINVGRVQLVKGDQMISIQDVLRLLVRPEVGSILIEGIGGLGKTWAAKAAYQAARANNLFDEYIWISLSINCSLRQCIDKITACLSCEIREDLSVQRTTTMIKEYLTKRKFLLVLDNAYFTEENILEHMGIPHPRQQNIGSKVIVTTRTRRTAGAMWPHGPDTVIMPQPLTYEESYNLLCTKIGKDVGSSYTLDLINNCYGIPLSVILLAGVLCDVPSQDTLNELVRNACVTLGSKVSVFHTMQRLVKFAYHQLPDANARHCFLYCLLFPEDQGIPVNDLIRFWVMDGLITQSIEFHEASCIGKEILDVLLKRCMLYMDGNDHVRMHDVIRETVSGFGKVNGYREQHDFKFGNPARKLECLAKLSTRVSLMSTEMEYLDGSVRCFWLTSLFLRGNRHMKYISEELFCHMEMLGILDLSFTGIKILPRSISCLTRLRILLLMGCDHLEEIQHIASLAQLEVLDASSCRSLRSIESGSFGHMGMLGILDLSFTGIKILPRSISCLTRLRILLLMGCDHLEEIQHIASLAQLEVLNASSCRSLRSIESGSFDHMMLLKLLDLSTTSIKCLPSLPASRELCHLLLQNCPYVGSENTIKSDGILSDTELIRFPYGVSKTGAIQNLQLGRIGDLSDLMAMLWLPCGLTFQLCDMFNMGVLFSDNEDSKTFVYASDTYFFHSLKKDSPLWLNGFQRFQIIISPLKDDQALDTDAQLMKADFIFRSSYFKTKHFTHSIDLDKFLEINGTFDVPSETEGILGHAELVSLKRLATTRSSDLNITSMEAVRELWIENCSQLESLLSVDEIEILSAWGNLHNLWISNLERLSSLLEGVKDVVSFSCLKHLLIDCCPNLKWIFPSMVCLPNLETMHVKFCDILERVFEDDSVLGDDALPRLQSLELWELPELSCICGGTLPSLKNLKDEDASDSGLNISADWWFSTRGIWKQQLQGFDTIEKNNSEQISKST</sequence>
<dbReference type="Gene3D" id="1.10.10.10">
    <property type="entry name" value="Winged helix-like DNA-binding domain superfamily/Winged helix DNA-binding domain"/>
    <property type="match status" value="1"/>
</dbReference>
<dbReference type="Pfam" id="PF23559">
    <property type="entry name" value="WHD_DRP"/>
    <property type="match status" value="1"/>
</dbReference>
<organism evidence="8">
    <name type="scientific">Oryza sativa subsp. japonica</name>
    <name type="common">Rice</name>
    <dbReference type="NCBI Taxonomy" id="39947"/>
    <lineage>
        <taxon>Eukaryota</taxon>
        <taxon>Viridiplantae</taxon>
        <taxon>Streptophyta</taxon>
        <taxon>Embryophyta</taxon>
        <taxon>Tracheophyta</taxon>
        <taxon>Spermatophyta</taxon>
        <taxon>Magnoliopsida</taxon>
        <taxon>Liliopsida</taxon>
        <taxon>Poales</taxon>
        <taxon>Poaceae</taxon>
        <taxon>BOP clade</taxon>
        <taxon>Oryzoideae</taxon>
        <taxon>Oryzeae</taxon>
        <taxon>Oryzinae</taxon>
        <taxon>Oryza</taxon>
        <taxon>Oryza sativa</taxon>
    </lineage>
</organism>
<dbReference type="GO" id="GO:0002758">
    <property type="term" value="P:innate immune response-activating signaling pathway"/>
    <property type="evidence" value="ECO:0007669"/>
    <property type="project" value="UniProtKB-ARBA"/>
</dbReference>
<feature type="compositionally biased region" description="Basic and acidic residues" evidence="4">
    <location>
        <begin position="32"/>
        <end position="52"/>
    </location>
</feature>
<dbReference type="InterPro" id="IPR032675">
    <property type="entry name" value="LRR_dom_sf"/>
</dbReference>
<feature type="compositionally biased region" description="Basic residues" evidence="4">
    <location>
        <begin position="77"/>
        <end position="89"/>
    </location>
</feature>
<evidence type="ECO:0000256" key="3">
    <source>
        <dbReference type="ARBA" id="ARBA00022821"/>
    </source>
</evidence>
<evidence type="ECO:0000313" key="8">
    <source>
        <dbReference type="EMBL" id="BAD68273.1"/>
    </source>
</evidence>